<dbReference type="Pfam" id="PF00392">
    <property type="entry name" value="GntR"/>
    <property type="match status" value="1"/>
</dbReference>
<reference evidence="5 6" key="1">
    <citation type="submission" date="2016-11" db="EMBL/GenBank/DDBJ databases">
        <authorList>
            <person name="Jaros S."/>
            <person name="Januszkiewicz K."/>
            <person name="Wedrychowicz H."/>
        </authorList>
    </citation>
    <scope>NUCLEOTIDE SEQUENCE [LARGE SCALE GENOMIC DNA]</scope>
    <source>
        <strain evidence="5 6">DSM 45408</strain>
    </source>
</reference>
<protein>
    <submittedName>
        <fullName evidence="5">Transcriptional regulator, GntR family</fullName>
    </submittedName>
</protein>
<dbReference type="GO" id="GO:0043565">
    <property type="term" value="F:sequence-specific DNA binding"/>
    <property type="evidence" value="ECO:0007669"/>
    <property type="project" value="InterPro"/>
</dbReference>
<keyword evidence="6" id="KW-1185">Reference proteome</keyword>
<dbReference type="OrthoDB" id="8680240at2"/>
<dbReference type="AlphaFoldDB" id="A0A1M5JLC9"/>
<dbReference type="RefSeq" id="WP_073420424.1">
    <property type="nucleotide sequence ID" value="NZ_FQVX01000002.1"/>
</dbReference>
<dbReference type="SUPFAM" id="SSF48008">
    <property type="entry name" value="GntR ligand-binding domain-like"/>
    <property type="match status" value="1"/>
</dbReference>
<dbReference type="PANTHER" id="PTHR43537">
    <property type="entry name" value="TRANSCRIPTIONAL REGULATOR, GNTR FAMILY"/>
    <property type="match status" value="1"/>
</dbReference>
<dbReference type="SUPFAM" id="SSF46785">
    <property type="entry name" value="Winged helix' DNA-binding domain"/>
    <property type="match status" value="1"/>
</dbReference>
<dbReference type="SMART" id="SM00345">
    <property type="entry name" value="HTH_GNTR"/>
    <property type="match status" value="1"/>
</dbReference>
<dbReference type="InterPro" id="IPR036388">
    <property type="entry name" value="WH-like_DNA-bd_sf"/>
</dbReference>
<proteinExistence type="predicted"/>
<keyword evidence="1" id="KW-0805">Transcription regulation</keyword>
<dbReference type="InterPro" id="IPR000485">
    <property type="entry name" value="AsnC-type_HTH_dom"/>
</dbReference>
<dbReference type="PANTHER" id="PTHR43537:SF24">
    <property type="entry name" value="GLUCONATE OPERON TRANSCRIPTIONAL REPRESSOR"/>
    <property type="match status" value="1"/>
</dbReference>
<evidence type="ECO:0000313" key="6">
    <source>
        <dbReference type="Proteomes" id="UP000184471"/>
    </source>
</evidence>
<dbReference type="GO" id="GO:0003700">
    <property type="term" value="F:DNA-binding transcription factor activity"/>
    <property type="evidence" value="ECO:0007669"/>
    <property type="project" value="InterPro"/>
</dbReference>
<evidence type="ECO:0000313" key="5">
    <source>
        <dbReference type="EMBL" id="SHG41328.1"/>
    </source>
</evidence>
<keyword evidence="3" id="KW-0804">Transcription</keyword>
<dbReference type="Gene3D" id="1.10.10.10">
    <property type="entry name" value="Winged helix-like DNA-binding domain superfamily/Winged helix DNA-binding domain"/>
    <property type="match status" value="1"/>
</dbReference>
<evidence type="ECO:0000256" key="2">
    <source>
        <dbReference type="ARBA" id="ARBA00023125"/>
    </source>
</evidence>
<gene>
    <name evidence="5" type="ORF">SAMN05444351_2550</name>
</gene>
<organism evidence="5 6">
    <name type="scientific">Geodermatophilus nigrescens</name>
    <dbReference type="NCBI Taxonomy" id="1070870"/>
    <lineage>
        <taxon>Bacteria</taxon>
        <taxon>Bacillati</taxon>
        <taxon>Actinomycetota</taxon>
        <taxon>Actinomycetes</taxon>
        <taxon>Geodermatophilales</taxon>
        <taxon>Geodermatophilaceae</taxon>
        <taxon>Geodermatophilus</taxon>
    </lineage>
</organism>
<dbReference type="Proteomes" id="UP000184471">
    <property type="component" value="Unassembled WGS sequence"/>
</dbReference>
<sequence length="230" mass="24686">MTRPLTSAERALATLRDLIMGGDLAPGARLGEVELAERLGVSRTPVREALSRLASEGLVELVPNRGARVATWTVAELEGVFDLRSVLEPQLTAHAVPNARPADVDALDDLARRMLAVGTPGPDQDLDALVPLNRAFHDRLVALAAHPTLAAALAAAIHPPIVRRNFLTYDEESLRRSLAHHAEIVAALRAGDPEWARAVMTSHIANARAVMVRAARLQATDPATRTEETA</sequence>
<dbReference type="Pfam" id="PF07729">
    <property type="entry name" value="FCD"/>
    <property type="match status" value="1"/>
</dbReference>
<dbReference type="EMBL" id="FQVX01000002">
    <property type="protein sequence ID" value="SHG41328.1"/>
    <property type="molecule type" value="Genomic_DNA"/>
</dbReference>
<dbReference type="PRINTS" id="PR00035">
    <property type="entry name" value="HTHGNTR"/>
</dbReference>
<dbReference type="CDD" id="cd07377">
    <property type="entry name" value="WHTH_GntR"/>
    <property type="match status" value="1"/>
</dbReference>
<dbReference type="STRING" id="1070870.SAMN05444351_2550"/>
<keyword evidence="2" id="KW-0238">DNA-binding</keyword>
<dbReference type="InterPro" id="IPR036390">
    <property type="entry name" value="WH_DNA-bd_sf"/>
</dbReference>
<evidence type="ECO:0000256" key="3">
    <source>
        <dbReference type="ARBA" id="ARBA00023163"/>
    </source>
</evidence>
<dbReference type="PRINTS" id="PR00033">
    <property type="entry name" value="HTHASNC"/>
</dbReference>
<dbReference type="SMART" id="SM00895">
    <property type="entry name" value="FCD"/>
    <property type="match status" value="1"/>
</dbReference>
<dbReference type="InterPro" id="IPR011711">
    <property type="entry name" value="GntR_C"/>
</dbReference>
<evidence type="ECO:0000259" key="4">
    <source>
        <dbReference type="PROSITE" id="PS50949"/>
    </source>
</evidence>
<dbReference type="PROSITE" id="PS50949">
    <property type="entry name" value="HTH_GNTR"/>
    <property type="match status" value="1"/>
</dbReference>
<name>A0A1M5JLC9_9ACTN</name>
<accession>A0A1M5JLC9</accession>
<feature type="domain" description="HTH gntR-type" evidence="4">
    <location>
        <begin position="5"/>
        <end position="72"/>
    </location>
</feature>
<dbReference type="InterPro" id="IPR000524">
    <property type="entry name" value="Tscrpt_reg_HTH_GntR"/>
</dbReference>
<dbReference type="Gene3D" id="1.20.120.530">
    <property type="entry name" value="GntR ligand-binding domain-like"/>
    <property type="match status" value="1"/>
</dbReference>
<evidence type="ECO:0000256" key="1">
    <source>
        <dbReference type="ARBA" id="ARBA00023015"/>
    </source>
</evidence>
<dbReference type="InterPro" id="IPR008920">
    <property type="entry name" value="TF_FadR/GntR_C"/>
</dbReference>